<dbReference type="Pfam" id="PF02195">
    <property type="entry name" value="ParB_N"/>
    <property type="match status" value="1"/>
</dbReference>
<dbReference type="AlphaFoldDB" id="A0A6L5Y0W3"/>
<dbReference type="InterPro" id="IPR036086">
    <property type="entry name" value="ParB/Sulfiredoxin_sf"/>
</dbReference>
<dbReference type="PANTHER" id="PTHR33375:SF1">
    <property type="entry name" value="CHROMOSOME-PARTITIONING PROTEIN PARB-RELATED"/>
    <property type="match status" value="1"/>
</dbReference>
<proteinExistence type="inferred from homology"/>
<dbReference type="InterPro" id="IPR050336">
    <property type="entry name" value="Chromosome_partition/occlusion"/>
</dbReference>
<accession>A0A6L5Y0W3</accession>
<evidence type="ECO:0000259" key="2">
    <source>
        <dbReference type="SMART" id="SM00470"/>
    </source>
</evidence>
<name>A0A6L5Y0W3_9FIRM</name>
<reference evidence="3 4" key="1">
    <citation type="submission" date="2019-08" db="EMBL/GenBank/DDBJ databases">
        <title>In-depth cultivation of the pig gut microbiome towards novel bacterial diversity and tailored functional studies.</title>
        <authorList>
            <person name="Wylensek D."/>
            <person name="Hitch T.C.A."/>
            <person name="Clavel T."/>
        </authorList>
    </citation>
    <scope>NUCLEOTIDE SEQUENCE [LARGE SCALE GENOMIC DNA]</scope>
    <source>
        <strain evidence="3 4">WCA-693-APC-MOT-I</strain>
    </source>
</reference>
<protein>
    <submittedName>
        <fullName evidence="3">ParB/RepB/Spo0J family partition protein</fullName>
    </submittedName>
</protein>
<dbReference type="GO" id="GO:0007059">
    <property type="term" value="P:chromosome segregation"/>
    <property type="evidence" value="ECO:0007669"/>
    <property type="project" value="TreeGrafter"/>
</dbReference>
<dbReference type="InterPro" id="IPR003115">
    <property type="entry name" value="ParB_N"/>
</dbReference>
<dbReference type="NCBIfam" id="TIGR00180">
    <property type="entry name" value="parB_part"/>
    <property type="match status" value="1"/>
</dbReference>
<comment type="caution">
    <text evidence="3">The sequence shown here is derived from an EMBL/GenBank/DDBJ whole genome shotgun (WGS) entry which is preliminary data.</text>
</comment>
<dbReference type="Proteomes" id="UP000482209">
    <property type="component" value="Unassembled WGS sequence"/>
</dbReference>
<dbReference type="EMBL" id="VUMT01000016">
    <property type="protein sequence ID" value="MSS64331.1"/>
    <property type="molecule type" value="Genomic_DNA"/>
</dbReference>
<dbReference type="GO" id="GO:0003677">
    <property type="term" value="F:DNA binding"/>
    <property type="evidence" value="ECO:0007669"/>
    <property type="project" value="InterPro"/>
</dbReference>
<evidence type="ECO:0000256" key="1">
    <source>
        <dbReference type="ARBA" id="ARBA00006295"/>
    </source>
</evidence>
<organism evidence="3 4">
    <name type="scientific">Velocimicrobium porci</name>
    <dbReference type="NCBI Taxonomy" id="2606634"/>
    <lineage>
        <taxon>Bacteria</taxon>
        <taxon>Bacillati</taxon>
        <taxon>Bacillota</taxon>
        <taxon>Clostridia</taxon>
        <taxon>Lachnospirales</taxon>
        <taxon>Lachnospiraceae</taxon>
        <taxon>Velocimicrobium</taxon>
    </lineage>
</organism>
<dbReference type="SMART" id="SM00470">
    <property type="entry name" value="ParB"/>
    <property type="match status" value="1"/>
</dbReference>
<gene>
    <name evidence="3" type="ORF">FYJ58_10670</name>
</gene>
<dbReference type="Gene3D" id="3.90.1530.30">
    <property type="match status" value="1"/>
</dbReference>
<evidence type="ECO:0000313" key="4">
    <source>
        <dbReference type="Proteomes" id="UP000482209"/>
    </source>
</evidence>
<dbReference type="InterPro" id="IPR004437">
    <property type="entry name" value="ParB/RepB/Spo0J"/>
</dbReference>
<dbReference type="GO" id="GO:0005694">
    <property type="term" value="C:chromosome"/>
    <property type="evidence" value="ECO:0007669"/>
    <property type="project" value="TreeGrafter"/>
</dbReference>
<keyword evidence="4" id="KW-1185">Reference proteome</keyword>
<dbReference type="PANTHER" id="PTHR33375">
    <property type="entry name" value="CHROMOSOME-PARTITIONING PROTEIN PARB-RELATED"/>
    <property type="match status" value="1"/>
</dbReference>
<dbReference type="RefSeq" id="WP_154519724.1">
    <property type="nucleotide sequence ID" value="NZ_VUMT01000016.1"/>
</dbReference>
<feature type="domain" description="ParB-like N-terminal" evidence="2">
    <location>
        <begin position="34"/>
        <end position="124"/>
    </location>
</feature>
<sequence length="296" mass="33621">MSKRNLSEKIKLQSYNDMFGEDENTEIVVQEQIKDVALSELYTFKNHPFKVSDDAKMEEMVESVKQYGILVPAIARERVEGGYELISGHRRHHAATLAGLETMPVMIKDCSDDEATVIMVDANIQREDISISEKAKAYRMKYDAMKHQGMAGGVTLDEMSETAGESSKTIQRLICLSNLSDEYLELIDSKKLGIAQGIDLSHIPEEHREVVLKVMKDMGLIINMEQSARIKNASKEGLFSEQWLREILNYKKPVVRKVVFNQSRLDSYFEPNMTNEDIEGIIVKLLDEWKAKGGRG</sequence>
<dbReference type="SUPFAM" id="SSF110849">
    <property type="entry name" value="ParB/Sulfiredoxin"/>
    <property type="match status" value="1"/>
</dbReference>
<dbReference type="Gene3D" id="1.10.10.2830">
    <property type="match status" value="1"/>
</dbReference>
<comment type="similarity">
    <text evidence="1">Belongs to the ParB family.</text>
</comment>
<dbReference type="SUPFAM" id="SSF109709">
    <property type="entry name" value="KorB DNA-binding domain-like"/>
    <property type="match status" value="1"/>
</dbReference>
<dbReference type="CDD" id="cd16407">
    <property type="entry name" value="ParB_N_like"/>
    <property type="match status" value="1"/>
</dbReference>
<evidence type="ECO:0000313" key="3">
    <source>
        <dbReference type="EMBL" id="MSS64331.1"/>
    </source>
</evidence>